<evidence type="ECO:0000256" key="10">
    <source>
        <dbReference type="ARBA" id="ARBA00022782"/>
    </source>
</evidence>
<dbReference type="GeneTree" id="ENSGT00940000155845"/>
<evidence type="ECO:0000256" key="12">
    <source>
        <dbReference type="ARBA" id="ARBA00023013"/>
    </source>
</evidence>
<dbReference type="GO" id="GO:0004860">
    <property type="term" value="F:protein kinase inhibitor activity"/>
    <property type="evidence" value="ECO:0007669"/>
    <property type="project" value="UniProtKB-KW"/>
</dbReference>
<keyword evidence="14" id="KW-0539">Nucleus</keyword>
<keyword evidence="13" id="KW-0472">Membrane</keyword>
<evidence type="ECO:0000256" key="9">
    <source>
        <dbReference type="ARBA" id="ARBA00022723"/>
    </source>
</evidence>
<evidence type="ECO:0000256" key="5">
    <source>
        <dbReference type="ARBA" id="ARBA00004635"/>
    </source>
</evidence>
<dbReference type="GO" id="GO:0030027">
    <property type="term" value="C:lamellipodium"/>
    <property type="evidence" value="ECO:0007669"/>
    <property type="project" value="UniProtKB-SubCell"/>
</dbReference>
<reference evidence="21" key="1">
    <citation type="submission" date="2025-08" db="UniProtKB">
        <authorList>
            <consortium name="Ensembl"/>
        </authorList>
    </citation>
    <scope>IDENTIFICATION</scope>
</reference>
<dbReference type="GO" id="GO:0005634">
    <property type="term" value="C:nucleus"/>
    <property type="evidence" value="ECO:0007669"/>
    <property type="project" value="UniProtKB-SubCell"/>
</dbReference>
<evidence type="ECO:0000313" key="21">
    <source>
        <dbReference type="Ensembl" id="ENSOTSP00005043648.1"/>
    </source>
</evidence>
<evidence type="ECO:0000256" key="18">
    <source>
        <dbReference type="ARBA" id="ARBA00041032"/>
    </source>
</evidence>
<dbReference type="InterPro" id="IPR018247">
    <property type="entry name" value="EF_Hand_1_Ca_BS"/>
</dbReference>
<keyword evidence="9" id="KW-0479">Metal-binding</keyword>
<proteinExistence type="inferred from homology"/>
<evidence type="ECO:0000256" key="14">
    <source>
        <dbReference type="ARBA" id="ARBA00023242"/>
    </source>
</evidence>
<keyword evidence="22" id="KW-1185">Reference proteome</keyword>
<comment type="subcellular location">
    <subcellularLocation>
        <location evidence="3">Cell projection</location>
        <location evidence="3">Lamellipodium</location>
    </subcellularLocation>
    <subcellularLocation>
        <location evidence="4">Cell projection</location>
        <location evidence="4">Ruffle membrane</location>
    </subcellularLocation>
    <subcellularLocation>
        <location evidence="2">Cytoplasm</location>
    </subcellularLocation>
    <subcellularLocation>
        <location evidence="5">Membrane</location>
        <topology evidence="5">Lipid-anchor</topology>
    </subcellularLocation>
    <subcellularLocation>
        <location evidence="1">Nucleus</location>
    </subcellularLocation>
</comment>
<keyword evidence="15" id="KW-0966">Cell projection</keyword>
<feature type="domain" description="EF-hand" evidence="20">
    <location>
        <begin position="112"/>
        <end position="147"/>
    </location>
</feature>
<gene>
    <name evidence="21" type="primary">LOC112248857</name>
</gene>
<keyword evidence="12" id="KW-0649">Protein kinase inhibitor</keyword>
<evidence type="ECO:0000256" key="16">
    <source>
        <dbReference type="ARBA" id="ARBA00023288"/>
    </source>
</evidence>
<dbReference type="SMART" id="SM00054">
    <property type="entry name" value="EFh"/>
    <property type="match status" value="1"/>
</dbReference>
<evidence type="ECO:0000256" key="4">
    <source>
        <dbReference type="ARBA" id="ARBA00004632"/>
    </source>
</evidence>
<dbReference type="InterPro" id="IPR052490">
    <property type="entry name" value="CHP3"/>
</dbReference>
<dbReference type="GeneID" id="112248857"/>
<protein>
    <recommendedName>
        <fullName evidence="18">Calcineurin B homologous protein 3</fullName>
    </recommendedName>
    <alternativeName>
        <fullName evidence="19">Tescalcin</fullName>
    </alternativeName>
</protein>
<dbReference type="GO" id="GO:0005509">
    <property type="term" value="F:calcium ion binding"/>
    <property type="evidence" value="ECO:0007669"/>
    <property type="project" value="InterPro"/>
</dbReference>
<reference evidence="21" key="2">
    <citation type="submission" date="2025-09" db="UniProtKB">
        <authorList>
            <consortium name="Ensembl"/>
        </authorList>
    </citation>
    <scope>IDENTIFICATION</scope>
</reference>
<dbReference type="Ensembl" id="ENSOTST00005047480.2">
    <property type="protein sequence ID" value="ENSOTSP00005043648.1"/>
    <property type="gene ID" value="ENSOTSG00005021122.2"/>
</dbReference>
<sequence>MGASQSVRTEHEFQDVADRTGFSLEQIGNLNKRFRQLSKNEETLSRQDLASISALDNNPLRAQIINAFFDKRNLRENEAGTVQVIGFEEFLMVMSHFRPAAMHITEEEREKLRREKLRFVFNMHDTDSDGTITLEEYRRAVEELLSKAGTIGQETAKAIADAAMLEVASTTRGKMEPDEFYEGITFENFLQILKTFDIETRMHIRFLNMDTATMRCGK</sequence>
<dbReference type="GO" id="GO:0030154">
    <property type="term" value="P:cell differentiation"/>
    <property type="evidence" value="ECO:0007669"/>
    <property type="project" value="UniProtKB-KW"/>
</dbReference>
<keyword evidence="10" id="KW-0221">Differentiation</keyword>
<dbReference type="RefSeq" id="XP_024273985.1">
    <property type="nucleotide sequence ID" value="XM_024418217.2"/>
</dbReference>
<evidence type="ECO:0000256" key="3">
    <source>
        <dbReference type="ARBA" id="ARBA00004510"/>
    </source>
</evidence>
<dbReference type="SUPFAM" id="SSF47473">
    <property type="entry name" value="EF-hand"/>
    <property type="match status" value="1"/>
</dbReference>
<organism evidence="21 22">
    <name type="scientific">Oncorhynchus tshawytscha</name>
    <name type="common">Chinook salmon</name>
    <name type="synonym">Salmo tshawytscha</name>
    <dbReference type="NCBI Taxonomy" id="74940"/>
    <lineage>
        <taxon>Eukaryota</taxon>
        <taxon>Metazoa</taxon>
        <taxon>Chordata</taxon>
        <taxon>Craniata</taxon>
        <taxon>Vertebrata</taxon>
        <taxon>Euteleostomi</taxon>
        <taxon>Actinopterygii</taxon>
        <taxon>Neopterygii</taxon>
        <taxon>Teleostei</taxon>
        <taxon>Protacanthopterygii</taxon>
        <taxon>Salmoniformes</taxon>
        <taxon>Salmonidae</taxon>
        <taxon>Salmoninae</taxon>
        <taxon>Oncorhynchus</taxon>
    </lineage>
</organism>
<evidence type="ECO:0000256" key="17">
    <source>
        <dbReference type="ARBA" id="ARBA00038164"/>
    </source>
</evidence>
<dbReference type="GO" id="GO:0032587">
    <property type="term" value="C:ruffle membrane"/>
    <property type="evidence" value="ECO:0007669"/>
    <property type="project" value="UniProtKB-SubCell"/>
</dbReference>
<comment type="similarity">
    <text evidence="17">Belongs to the calcineurin regulatory subunit family. CHP subfamily.</text>
</comment>
<evidence type="ECO:0000256" key="6">
    <source>
        <dbReference type="ARBA" id="ARBA00022475"/>
    </source>
</evidence>
<keyword evidence="7" id="KW-0963">Cytoplasm</keyword>
<evidence type="ECO:0000313" key="22">
    <source>
        <dbReference type="Proteomes" id="UP000694402"/>
    </source>
</evidence>
<evidence type="ECO:0000256" key="7">
    <source>
        <dbReference type="ARBA" id="ARBA00022490"/>
    </source>
</evidence>
<dbReference type="Gene3D" id="1.10.238.10">
    <property type="entry name" value="EF-hand"/>
    <property type="match status" value="1"/>
</dbReference>
<name>A0A8C8G6H9_ONCTS</name>
<dbReference type="Proteomes" id="UP000694402">
    <property type="component" value="Unassembled WGS sequence"/>
</dbReference>
<dbReference type="PROSITE" id="PS00018">
    <property type="entry name" value="EF_HAND_1"/>
    <property type="match status" value="1"/>
</dbReference>
<evidence type="ECO:0000256" key="15">
    <source>
        <dbReference type="ARBA" id="ARBA00023273"/>
    </source>
</evidence>
<evidence type="ECO:0000256" key="13">
    <source>
        <dbReference type="ARBA" id="ARBA00023136"/>
    </source>
</evidence>
<evidence type="ECO:0000256" key="19">
    <source>
        <dbReference type="ARBA" id="ARBA00042981"/>
    </source>
</evidence>
<accession>A0A8C8G6H9</accession>
<dbReference type="AlphaFoldDB" id="A0A8C8G6H9"/>
<evidence type="ECO:0000256" key="1">
    <source>
        <dbReference type="ARBA" id="ARBA00004123"/>
    </source>
</evidence>
<dbReference type="PROSITE" id="PS50222">
    <property type="entry name" value="EF_HAND_2"/>
    <property type="match status" value="1"/>
</dbReference>
<evidence type="ECO:0000259" key="20">
    <source>
        <dbReference type="PROSITE" id="PS50222"/>
    </source>
</evidence>
<dbReference type="Pfam" id="PF13405">
    <property type="entry name" value="EF-hand_6"/>
    <property type="match status" value="1"/>
</dbReference>
<dbReference type="GO" id="GO:0005737">
    <property type="term" value="C:cytoplasm"/>
    <property type="evidence" value="ECO:0007669"/>
    <property type="project" value="UniProtKB-SubCell"/>
</dbReference>
<evidence type="ECO:0000256" key="8">
    <source>
        <dbReference type="ARBA" id="ARBA00022707"/>
    </source>
</evidence>
<evidence type="ECO:0000256" key="2">
    <source>
        <dbReference type="ARBA" id="ARBA00004496"/>
    </source>
</evidence>
<keyword evidence="16" id="KW-0449">Lipoprotein</keyword>
<dbReference type="PANTHER" id="PTHR46823">
    <property type="entry name" value="CALCINEURIN B HOMOLOGOUS PROTEIN 3"/>
    <property type="match status" value="1"/>
</dbReference>
<dbReference type="InterPro" id="IPR011992">
    <property type="entry name" value="EF-hand-dom_pair"/>
</dbReference>
<keyword evidence="8" id="KW-0519">Myristate</keyword>
<dbReference type="KEGG" id="otw:112248857"/>
<evidence type="ECO:0000256" key="11">
    <source>
        <dbReference type="ARBA" id="ARBA00022837"/>
    </source>
</evidence>
<keyword evidence="11" id="KW-0106">Calcium</keyword>
<dbReference type="InterPro" id="IPR002048">
    <property type="entry name" value="EF_hand_dom"/>
</dbReference>
<keyword evidence="6" id="KW-1003">Cell membrane</keyword>